<name>A0A7K4MPU7_9ARCH</name>
<dbReference type="HAMAP" id="MF_00527">
    <property type="entry name" value="3MGH"/>
    <property type="match status" value="1"/>
</dbReference>
<proteinExistence type="inferred from homology"/>
<dbReference type="GO" id="GO:0003905">
    <property type="term" value="F:alkylbase DNA N-glycosylase activity"/>
    <property type="evidence" value="ECO:0007669"/>
    <property type="project" value="InterPro"/>
</dbReference>
<evidence type="ECO:0000256" key="5">
    <source>
        <dbReference type="HAMAP-Rule" id="MF_00527"/>
    </source>
</evidence>
<evidence type="ECO:0000256" key="4">
    <source>
        <dbReference type="ARBA" id="ARBA00023204"/>
    </source>
</evidence>
<dbReference type="Pfam" id="PF02245">
    <property type="entry name" value="Pur_DNA_glyco"/>
    <property type="match status" value="1"/>
</dbReference>
<accession>A0A7K4MPU7</accession>
<dbReference type="NCBIfam" id="TIGR00567">
    <property type="entry name" value="3mg"/>
    <property type="match status" value="1"/>
</dbReference>
<dbReference type="EMBL" id="JACASV010000021">
    <property type="protein sequence ID" value="NWJ43369.1"/>
    <property type="molecule type" value="Genomic_DNA"/>
</dbReference>
<dbReference type="GO" id="GO:0003677">
    <property type="term" value="F:DNA binding"/>
    <property type="evidence" value="ECO:0007669"/>
    <property type="project" value="InterPro"/>
</dbReference>
<keyword evidence="2 5" id="KW-0227">DNA damage</keyword>
<keyword evidence="6" id="KW-0326">Glycosidase</keyword>
<evidence type="ECO:0000256" key="2">
    <source>
        <dbReference type="ARBA" id="ARBA00022763"/>
    </source>
</evidence>
<dbReference type="PANTHER" id="PTHR10429">
    <property type="entry name" value="DNA-3-METHYLADENINE GLYCOSYLASE"/>
    <property type="match status" value="1"/>
</dbReference>
<dbReference type="InterPro" id="IPR036995">
    <property type="entry name" value="MPG_sf"/>
</dbReference>
<dbReference type="SUPFAM" id="SSF50486">
    <property type="entry name" value="FMT C-terminal domain-like"/>
    <property type="match status" value="1"/>
</dbReference>
<evidence type="ECO:0000313" key="6">
    <source>
        <dbReference type="EMBL" id="NWJ43369.1"/>
    </source>
</evidence>
<keyword evidence="4 5" id="KW-0234">DNA repair</keyword>
<evidence type="ECO:0000256" key="3">
    <source>
        <dbReference type="ARBA" id="ARBA00022801"/>
    </source>
</evidence>
<dbReference type="Proteomes" id="UP000523105">
    <property type="component" value="Unassembled WGS sequence"/>
</dbReference>
<evidence type="ECO:0000313" key="7">
    <source>
        <dbReference type="Proteomes" id="UP000523105"/>
    </source>
</evidence>
<dbReference type="InterPro" id="IPR003180">
    <property type="entry name" value="MPG"/>
</dbReference>
<evidence type="ECO:0000256" key="1">
    <source>
        <dbReference type="ARBA" id="ARBA00009232"/>
    </source>
</evidence>
<dbReference type="InterPro" id="IPR011034">
    <property type="entry name" value="Formyl_transferase-like_C_sf"/>
</dbReference>
<dbReference type="EC" id="3.2.2.-" evidence="5"/>
<reference evidence="6 7" key="1">
    <citation type="journal article" date="2019" name="Environ. Microbiol.">
        <title>Genomics insights into ecotype formation of ammonia-oxidizing archaea in the deep ocean.</title>
        <authorList>
            <person name="Wang Y."/>
            <person name="Huang J.M."/>
            <person name="Cui G.J."/>
            <person name="Nunoura T."/>
            <person name="Takaki Y."/>
            <person name="Li W.L."/>
            <person name="Li J."/>
            <person name="Gao Z.M."/>
            <person name="Takai K."/>
            <person name="Zhang A.Q."/>
            <person name="Stepanauskas R."/>
        </authorList>
    </citation>
    <scope>NUCLEOTIDE SEQUENCE [LARGE SCALE GENOMIC DNA]</scope>
    <source>
        <strain evidence="6 7">L15b</strain>
    </source>
</reference>
<dbReference type="FunFam" id="3.10.300.10:FF:000001">
    <property type="entry name" value="Putative 3-methyladenine DNA glycosylase"/>
    <property type="match status" value="1"/>
</dbReference>
<protein>
    <recommendedName>
        <fullName evidence="5">Putative 3-methyladenine DNA glycosylase</fullName>
        <ecNumber evidence="5">3.2.2.-</ecNumber>
    </recommendedName>
</protein>
<dbReference type="CDD" id="cd00540">
    <property type="entry name" value="AAG"/>
    <property type="match status" value="1"/>
</dbReference>
<comment type="similarity">
    <text evidence="1 5">Belongs to the DNA glycosylase MPG family.</text>
</comment>
<comment type="caution">
    <text evidence="6">The sequence shown here is derived from an EMBL/GenBank/DDBJ whole genome shotgun (WGS) entry which is preliminary data.</text>
</comment>
<dbReference type="PANTHER" id="PTHR10429:SF0">
    <property type="entry name" value="DNA-3-METHYLADENINE GLYCOSYLASE"/>
    <property type="match status" value="1"/>
</dbReference>
<dbReference type="NCBIfam" id="NF002003">
    <property type="entry name" value="PRK00802.1-3"/>
    <property type="match status" value="1"/>
</dbReference>
<sequence length="185" mass="20891">MKVLPRKFYLNDTKQVAKDLLGKTLVRKIGNQVLSGVIIETEAYKGKNDPASHASRKKTERNNVMFGEVGRAYVYFTYGMHYCFNVVAKKEEDKSGAVLIRAIQPQQGIKHMMKNRKTDIVSNLANGPGKLTQAMQITLKQYNLDLTKNSSLFIIDGKKPAKIIAKPRIGIKIGVDKLWNFSYKI</sequence>
<dbReference type="Gene3D" id="3.10.300.10">
    <property type="entry name" value="Methylpurine-DNA glycosylase (MPG)"/>
    <property type="match status" value="1"/>
</dbReference>
<gene>
    <name evidence="6" type="ORF">HX837_04065</name>
</gene>
<organism evidence="6 7">
    <name type="scientific">Marine Group I thaumarchaeote</name>
    <dbReference type="NCBI Taxonomy" id="2511932"/>
    <lineage>
        <taxon>Archaea</taxon>
        <taxon>Nitrososphaerota</taxon>
        <taxon>Marine Group I</taxon>
    </lineage>
</organism>
<keyword evidence="3 5" id="KW-0378">Hydrolase</keyword>
<dbReference type="GO" id="GO:0006284">
    <property type="term" value="P:base-excision repair"/>
    <property type="evidence" value="ECO:0007669"/>
    <property type="project" value="InterPro"/>
</dbReference>
<dbReference type="AlphaFoldDB" id="A0A7K4MPU7"/>